<sequence length="334" mass="36374">MKTKHETSSASPPIRKRSRNELDALDAAVAISQGQAVASLGPGGLAVRPDGSPYQPTRQPGEAQRLIDHYVQRLVKLPHAWIAVGANGRAEFGAPALTRLMFEIQERERRDLALNLHDDMGQWLTAIQAEAEAIGASALARHDASARLGAQAIARSATQVQQVIARMLHRLHPDSLTQPNLKDSLRELVAQWRSHYPAIRCTLRLSGRYEDLSQSLRLVLYRVTQEALTNVARHSHARAVSVSMTRGKSGEAGDSVLLTVLDDGIGISAQPPSSGGRHAGLGLIGMRERVIAVDGEFSLKNASPCGLQLQVRVPAKPPPMSCAEQYDERNRFVR</sequence>
<dbReference type="RefSeq" id="WP_093280933.1">
    <property type="nucleotide sequence ID" value="NZ_FOFS01000001.1"/>
</dbReference>
<dbReference type="SMART" id="SM00387">
    <property type="entry name" value="HATPase_c"/>
    <property type="match status" value="1"/>
</dbReference>
<evidence type="ECO:0000256" key="4">
    <source>
        <dbReference type="SAM" id="MobiDB-lite"/>
    </source>
</evidence>
<dbReference type="PANTHER" id="PTHR24421">
    <property type="entry name" value="NITRATE/NITRITE SENSOR PROTEIN NARX-RELATED"/>
    <property type="match status" value="1"/>
</dbReference>
<dbReference type="GO" id="GO:0000155">
    <property type="term" value="F:phosphorelay sensor kinase activity"/>
    <property type="evidence" value="ECO:0007669"/>
    <property type="project" value="InterPro"/>
</dbReference>
<evidence type="ECO:0000256" key="2">
    <source>
        <dbReference type="ARBA" id="ARBA00022777"/>
    </source>
</evidence>
<dbReference type="PROSITE" id="PS50109">
    <property type="entry name" value="HIS_KIN"/>
    <property type="match status" value="1"/>
</dbReference>
<dbReference type="EMBL" id="FOFS01000001">
    <property type="protein sequence ID" value="SEP71023.1"/>
    <property type="molecule type" value="Genomic_DNA"/>
</dbReference>
<keyword evidence="2 6" id="KW-0418">Kinase</keyword>
<dbReference type="AlphaFoldDB" id="A0A1H9A3E2"/>
<reference evidence="6 7" key="1">
    <citation type="submission" date="2016-10" db="EMBL/GenBank/DDBJ databases">
        <authorList>
            <person name="de Groot N.N."/>
        </authorList>
    </citation>
    <scope>NUCLEOTIDE SEQUENCE [LARGE SCALE GENOMIC DNA]</scope>
    <source>
        <strain evidence="6 7">DSM 25927</strain>
    </source>
</reference>
<dbReference type="CDD" id="cd16917">
    <property type="entry name" value="HATPase_UhpB-NarQ-NarX-like"/>
    <property type="match status" value="1"/>
</dbReference>
<feature type="region of interest" description="Disordered" evidence="4">
    <location>
        <begin position="41"/>
        <end position="61"/>
    </location>
</feature>
<evidence type="ECO:0000256" key="1">
    <source>
        <dbReference type="ARBA" id="ARBA00022679"/>
    </source>
</evidence>
<dbReference type="GO" id="GO:0016020">
    <property type="term" value="C:membrane"/>
    <property type="evidence" value="ECO:0007669"/>
    <property type="project" value="InterPro"/>
</dbReference>
<dbReference type="InterPro" id="IPR036890">
    <property type="entry name" value="HATPase_C_sf"/>
</dbReference>
<dbReference type="STRING" id="489703.SAMN04488038_101255"/>
<evidence type="ECO:0000313" key="6">
    <source>
        <dbReference type="EMBL" id="SEP71023.1"/>
    </source>
</evidence>
<dbReference type="Pfam" id="PF07730">
    <property type="entry name" value="HisKA_3"/>
    <property type="match status" value="1"/>
</dbReference>
<dbReference type="OrthoDB" id="9797605at2"/>
<evidence type="ECO:0000256" key="3">
    <source>
        <dbReference type="ARBA" id="ARBA00023012"/>
    </source>
</evidence>
<evidence type="ECO:0000313" key="7">
    <source>
        <dbReference type="Proteomes" id="UP000199233"/>
    </source>
</evidence>
<dbReference type="PANTHER" id="PTHR24421:SF58">
    <property type="entry name" value="SIGNAL TRANSDUCTION HISTIDINE-PROTEIN KINASE_PHOSPHATASE UHPB"/>
    <property type="match status" value="1"/>
</dbReference>
<dbReference type="InterPro" id="IPR005467">
    <property type="entry name" value="His_kinase_dom"/>
</dbReference>
<keyword evidence="3" id="KW-0902">Two-component regulatory system</keyword>
<organism evidence="6 7">
    <name type="scientific">Solimonas aquatica</name>
    <dbReference type="NCBI Taxonomy" id="489703"/>
    <lineage>
        <taxon>Bacteria</taxon>
        <taxon>Pseudomonadati</taxon>
        <taxon>Pseudomonadota</taxon>
        <taxon>Gammaproteobacteria</taxon>
        <taxon>Nevskiales</taxon>
        <taxon>Nevskiaceae</taxon>
        <taxon>Solimonas</taxon>
    </lineage>
</organism>
<dbReference type="Gene3D" id="3.30.565.10">
    <property type="entry name" value="Histidine kinase-like ATPase, C-terminal domain"/>
    <property type="match status" value="1"/>
</dbReference>
<name>A0A1H9A3E2_9GAMM</name>
<dbReference type="Gene3D" id="1.20.5.1930">
    <property type="match status" value="1"/>
</dbReference>
<keyword evidence="1" id="KW-0808">Transferase</keyword>
<keyword evidence="7" id="KW-1185">Reference proteome</keyword>
<dbReference type="GO" id="GO:0046983">
    <property type="term" value="F:protein dimerization activity"/>
    <property type="evidence" value="ECO:0007669"/>
    <property type="project" value="InterPro"/>
</dbReference>
<feature type="domain" description="Histidine kinase" evidence="5">
    <location>
        <begin position="115"/>
        <end position="317"/>
    </location>
</feature>
<dbReference type="InterPro" id="IPR050482">
    <property type="entry name" value="Sensor_HK_TwoCompSys"/>
</dbReference>
<protein>
    <submittedName>
        <fullName evidence="6">Histidine kinase-, DNA gyrase B-, and HSP90-like ATPase</fullName>
    </submittedName>
</protein>
<dbReference type="Proteomes" id="UP000199233">
    <property type="component" value="Unassembled WGS sequence"/>
</dbReference>
<dbReference type="InterPro" id="IPR011712">
    <property type="entry name" value="Sig_transdc_His_kin_sub3_dim/P"/>
</dbReference>
<dbReference type="SUPFAM" id="SSF55874">
    <property type="entry name" value="ATPase domain of HSP90 chaperone/DNA topoisomerase II/histidine kinase"/>
    <property type="match status" value="1"/>
</dbReference>
<evidence type="ECO:0000259" key="5">
    <source>
        <dbReference type="PROSITE" id="PS50109"/>
    </source>
</evidence>
<dbReference type="Pfam" id="PF02518">
    <property type="entry name" value="HATPase_c"/>
    <property type="match status" value="1"/>
</dbReference>
<proteinExistence type="predicted"/>
<gene>
    <name evidence="6" type="ORF">SAMN04488038_101255</name>
</gene>
<accession>A0A1H9A3E2</accession>
<dbReference type="InterPro" id="IPR003594">
    <property type="entry name" value="HATPase_dom"/>
</dbReference>